<evidence type="ECO:0000256" key="5">
    <source>
        <dbReference type="PROSITE-ProRule" id="PRU01161"/>
    </source>
</evidence>
<comment type="caution">
    <text evidence="7">The sequence shown here is derived from an EMBL/GenBank/DDBJ whole genome shotgun (WGS) entry which is preliminary data.</text>
</comment>
<dbReference type="InterPro" id="IPR016035">
    <property type="entry name" value="Acyl_Trfase/lysoPLipase"/>
</dbReference>
<name>A0A0M0KIJ9_ALKHA</name>
<dbReference type="InterPro" id="IPR002641">
    <property type="entry name" value="PNPLA_dom"/>
</dbReference>
<gene>
    <name evidence="7" type="ORF">AMD02_07115</name>
</gene>
<feature type="short sequence motif" description="GXSXG" evidence="5">
    <location>
        <begin position="53"/>
        <end position="57"/>
    </location>
</feature>
<evidence type="ECO:0000313" key="7">
    <source>
        <dbReference type="EMBL" id="KOO38655.1"/>
    </source>
</evidence>
<dbReference type="PROSITE" id="PS51635">
    <property type="entry name" value="PNPLA"/>
    <property type="match status" value="1"/>
</dbReference>
<keyword evidence="3 5" id="KW-0442">Lipid degradation</keyword>
<sequence length="286" mass="31788">MRFLGRRGADNVGKVHRPKIGLALGSGGARGYAHIGVLKVLEQEKIPIDYLAGSSMGALVASLYGAGHPTEHLIRFANLFKRKYYLDFTVPKMGFIAGHRVEELIRVLAKKKRVEELDPPVRIVAADLLKGERVILQEGDVAEAVRASIAIPGIFVPKNINDRLLIDGGVIDRVPVSVVKEMGADLTIAVDLTIFREELEIRSVYDVILQTMDMMSKELVRVQEIDCTVMIRPMNDRYRSLSSSIDFEAVNDLILLGERAAIAKIPEIKDAIATWKETHYETDEKA</sequence>
<dbReference type="GO" id="GO:0046470">
    <property type="term" value="P:phosphatidylcholine metabolic process"/>
    <property type="evidence" value="ECO:0007669"/>
    <property type="project" value="InterPro"/>
</dbReference>
<reference evidence="7" key="1">
    <citation type="submission" date="2015-08" db="EMBL/GenBank/DDBJ databases">
        <title>Complete DNA Sequence of Pseudomonas syringae pv. actinidiae, the Causal Agent of Kiwifruit Canker Disease.</title>
        <authorList>
            <person name="Rikkerink E.H.A."/>
            <person name="Fineran P.C."/>
        </authorList>
    </citation>
    <scope>NUCLEOTIDE SEQUENCE</scope>
    <source>
        <strain evidence="7">DSM 13666</strain>
    </source>
</reference>
<keyword evidence="4 5" id="KW-0443">Lipid metabolism</keyword>
<evidence type="ECO:0000256" key="3">
    <source>
        <dbReference type="ARBA" id="ARBA00022963"/>
    </source>
</evidence>
<proteinExistence type="inferred from homology"/>
<dbReference type="SUPFAM" id="SSF52151">
    <property type="entry name" value="FabD/lysophospholipase-like"/>
    <property type="match status" value="1"/>
</dbReference>
<dbReference type="GO" id="GO:0016042">
    <property type="term" value="P:lipid catabolic process"/>
    <property type="evidence" value="ECO:0007669"/>
    <property type="project" value="UniProtKB-UniRule"/>
</dbReference>
<dbReference type="Pfam" id="PF01734">
    <property type="entry name" value="Patatin"/>
    <property type="match status" value="1"/>
</dbReference>
<protein>
    <submittedName>
        <fullName evidence="7">Esterase</fullName>
    </submittedName>
</protein>
<dbReference type="EMBL" id="LILD01000001">
    <property type="protein sequence ID" value="KOO38655.1"/>
    <property type="molecule type" value="Genomic_DNA"/>
</dbReference>
<dbReference type="PROSITE" id="PS01237">
    <property type="entry name" value="UPF0028"/>
    <property type="match status" value="1"/>
</dbReference>
<accession>A0A0M0KIJ9</accession>
<dbReference type="GO" id="GO:0004622">
    <property type="term" value="F:phosphatidylcholine lysophospholipase activity"/>
    <property type="evidence" value="ECO:0007669"/>
    <property type="project" value="InterPro"/>
</dbReference>
<dbReference type="PANTHER" id="PTHR14226">
    <property type="entry name" value="NEUROPATHY TARGET ESTERASE/SWISS CHEESE D.MELANOGASTER"/>
    <property type="match status" value="1"/>
</dbReference>
<dbReference type="PATRIC" id="fig|136160.3.peg.1739"/>
<evidence type="ECO:0000256" key="1">
    <source>
        <dbReference type="ARBA" id="ARBA00006636"/>
    </source>
</evidence>
<organism evidence="7">
    <name type="scientific">Halalkalibacterium halodurans</name>
    <name type="common">Bacillus halodurans</name>
    <dbReference type="NCBI Taxonomy" id="86665"/>
    <lineage>
        <taxon>Bacteria</taxon>
        <taxon>Bacillati</taxon>
        <taxon>Bacillota</taxon>
        <taxon>Bacilli</taxon>
        <taxon>Bacillales</taxon>
        <taxon>Bacillaceae</taxon>
        <taxon>Halalkalibacterium (ex Joshi et al. 2022)</taxon>
    </lineage>
</organism>
<evidence type="ECO:0000256" key="2">
    <source>
        <dbReference type="ARBA" id="ARBA00022801"/>
    </source>
</evidence>
<evidence type="ECO:0000256" key="4">
    <source>
        <dbReference type="ARBA" id="ARBA00023098"/>
    </source>
</evidence>
<dbReference type="Gene3D" id="3.40.1090.10">
    <property type="entry name" value="Cytosolic phospholipase A2 catalytic domain"/>
    <property type="match status" value="1"/>
</dbReference>
<comment type="similarity">
    <text evidence="1">Belongs to the NTE family.</text>
</comment>
<dbReference type="AlphaFoldDB" id="A0A0M0KIJ9"/>
<feature type="short sequence motif" description="DGA/G" evidence="5">
    <location>
        <begin position="167"/>
        <end position="169"/>
    </location>
</feature>
<dbReference type="InterPro" id="IPR050301">
    <property type="entry name" value="NTE"/>
</dbReference>
<accession>A0A4Y7WVL8</accession>
<feature type="domain" description="PNPLA" evidence="6">
    <location>
        <begin position="22"/>
        <end position="180"/>
    </location>
</feature>
<feature type="active site" description="Nucleophile" evidence="5">
    <location>
        <position position="55"/>
    </location>
</feature>
<feature type="active site" description="Proton acceptor" evidence="5">
    <location>
        <position position="167"/>
    </location>
</feature>
<dbReference type="PANTHER" id="PTHR14226:SF76">
    <property type="entry name" value="NTE FAMILY PROTEIN RSSA"/>
    <property type="match status" value="1"/>
</dbReference>
<keyword evidence="2 5" id="KW-0378">Hydrolase</keyword>
<evidence type="ECO:0000259" key="6">
    <source>
        <dbReference type="PROSITE" id="PS51635"/>
    </source>
</evidence>
<dbReference type="InterPro" id="IPR001423">
    <property type="entry name" value="LysoPLipase_patatin_CS"/>
</dbReference>
<comment type="caution">
    <text evidence="5">Lacks conserved residue(s) required for the propagation of feature annotation.</text>
</comment>